<evidence type="ECO:0000313" key="12">
    <source>
        <dbReference type="Proteomes" id="UP001623661"/>
    </source>
</evidence>
<comment type="similarity">
    <text evidence="3">Belongs to the flagella basal body rod proteins family.</text>
</comment>
<keyword evidence="11" id="KW-0966">Cell projection</keyword>
<dbReference type="InterPro" id="IPR002371">
    <property type="entry name" value="FlgK"/>
</dbReference>
<dbReference type="NCBIfam" id="TIGR02492">
    <property type="entry name" value="flgK_ends"/>
    <property type="match status" value="1"/>
</dbReference>
<sequence length="618" mass="67579">MSGLFSTLYIGTRGMSVQQSAINVTSHNIANANTEGYSRQRAIIETTRPFSMPSVNNVAAPGQLGTGAQIQAIQRVRDSFLDYQVRVETSTQGQYTARDKFLSEVETIFNEPSDTGISSLMGKFFDSWQSLSNDAQSSNSRTIVVQQAAALADELNHTATQLQKLKENAQSTIKDTVFEVNDILNQIDQLNQQIINVKVAGQMPNDLMDRRDLLLDQLSSKFNINIDKKNFEGNDVKPVDLNSTGNSNFIEAVNNGDERRLSYVDSITPQLNPDGSKVTDASGNVVYDIKYYKFGDKSTEANAVTLSGVALTPEQYKSLDENRVIWADSTGASITPGSYELFTPSDGELKGYMSVQTDIDGYMDQLNSVAKSLAFSVNSVLSGVTNTASDKIDKDYMPFFVNSDTTTYTLNGSKNILYDPLNTTNLDNALSGEKDITAANISVNKQLIDDVMQIKTRLNDDQFATEGLNTIDGVNDGSRALAVAQLRDKLIKIQDINTGTTGITTRADLFDPSKGGNSITVNGNIIDFVSNPSGTKMDNYFKDMVDKLGVQEAQAQRVVTNQTTLLASFQQTKDSVSGVSIDEEMANLIQYQHAYQANAKIISTVDELLDVVVNGLKK</sequence>
<dbReference type="PANTHER" id="PTHR30033">
    <property type="entry name" value="FLAGELLAR HOOK-ASSOCIATED PROTEIN 1"/>
    <property type="match status" value="1"/>
</dbReference>
<evidence type="ECO:0000259" key="9">
    <source>
        <dbReference type="Pfam" id="PF06429"/>
    </source>
</evidence>
<reference evidence="11 12" key="1">
    <citation type="submission" date="2024-11" db="EMBL/GenBank/DDBJ databases">
        <authorList>
            <person name="Heng Y.C."/>
            <person name="Lim A.C.H."/>
            <person name="Lee J.K.Y."/>
            <person name="Kittelmann S."/>
        </authorList>
    </citation>
    <scope>NUCLEOTIDE SEQUENCE [LARGE SCALE GENOMIC DNA]</scope>
    <source>
        <strain evidence="11 12">WILCCON 0202</strain>
    </source>
</reference>
<evidence type="ECO:0000313" key="11">
    <source>
        <dbReference type="EMBL" id="MFL0269676.1"/>
    </source>
</evidence>
<proteinExistence type="inferred from homology"/>
<accession>A0ABW8TW59</accession>
<evidence type="ECO:0000256" key="4">
    <source>
        <dbReference type="ARBA" id="ARBA00016244"/>
    </source>
</evidence>
<feature type="coiled-coil region" evidence="7">
    <location>
        <begin position="148"/>
        <end position="200"/>
    </location>
</feature>
<keyword evidence="11" id="KW-0969">Cilium</keyword>
<keyword evidence="7" id="KW-0175">Coiled coil</keyword>
<evidence type="ECO:0000256" key="3">
    <source>
        <dbReference type="ARBA" id="ARBA00009677"/>
    </source>
</evidence>
<protein>
    <recommendedName>
        <fullName evidence="4">Flagellar hook-associated protein 1</fullName>
    </recommendedName>
</protein>
<evidence type="ECO:0000256" key="6">
    <source>
        <dbReference type="ARBA" id="ARBA00023143"/>
    </source>
</evidence>
<evidence type="ECO:0000256" key="2">
    <source>
        <dbReference type="ARBA" id="ARBA00004613"/>
    </source>
</evidence>
<name>A0ABW8TW59_9CLOT</name>
<dbReference type="SUPFAM" id="SSF64518">
    <property type="entry name" value="Phase 1 flagellin"/>
    <property type="match status" value="2"/>
</dbReference>
<comment type="subcellular location">
    <subcellularLocation>
        <location evidence="1">Bacterial flagellum</location>
    </subcellularLocation>
    <subcellularLocation>
        <location evidence="2">Secreted</location>
    </subcellularLocation>
</comment>
<comment type="caution">
    <text evidence="11">The sequence shown here is derived from an EMBL/GenBank/DDBJ whole genome shotgun (WGS) entry which is preliminary data.</text>
</comment>
<dbReference type="Proteomes" id="UP001623661">
    <property type="component" value="Unassembled WGS sequence"/>
</dbReference>
<evidence type="ECO:0000259" key="8">
    <source>
        <dbReference type="Pfam" id="PF00460"/>
    </source>
</evidence>
<keyword evidence="12" id="KW-1185">Reference proteome</keyword>
<feature type="domain" description="Flagellar basal body rod protein N-terminal" evidence="8">
    <location>
        <begin position="8"/>
        <end position="37"/>
    </location>
</feature>
<dbReference type="Pfam" id="PF22638">
    <property type="entry name" value="FlgK_D1"/>
    <property type="match status" value="1"/>
</dbReference>
<organism evidence="11 12">
    <name type="scientific">Candidatus Clostridium radicumherbarum</name>
    <dbReference type="NCBI Taxonomy" id="3381662"/>
    <lineage>
        <taxon>Bacteria</taxon>
        <taxon>Bacillati</taxon>
        <taxon>Bacillota</taxon>
        <taxon>Clostridia</taxon>
        <taxon>Eubacteriales</taxon>
        <taxon>Clostridiaceae</taxon>
        <taxon>Clostridium</taxon>
    </lineage>
</organism>
<gene>
    <name evidence="11" type="primary">flgK</name>
    <name evidence="11" type="ORF">ACJDUH_16485</name>
</gene>
<keyword evidence="11" id="KW-0282">Flagellum</keyword>
<evidence type="ECO:0000256" key="7">
    <source>
        <dbReference type="SAM" id="Coils"/>
    </source>
</evidence>
<evidence type="ECO:0000256" key="5">
    <source>
        <dbReference type="ARBA" id="ARBA00022525"/>
    </source>
</evidence>
<dbReference type="RefSeq" id="WP_406766301.1">
    <property type="nucleotide sequence ID" value="NZ_JBJHZY010000004.1"/>
</dbReference>
<dbReference type="Pfam" id="PF00460">
    <property type="entry name" value="Flg_bb_rod"/>
    <property type="match status" value="1"/>
</dbReference>
<dbReference type="PANTHER" id="PTHR30033:SF1">
    <property type="entry name" value="FLAGELLAR HOOK-ASSOCIATED PROTEIN 1"/>
    <property type="match status" value="1"/>
</dbReference>
<dbReference type="InterPro" id="IPR053927">
    <property type="entry name" value="FlgK_helical"/>
</dbReference>
<keyword evidence="6" id="KW-0975">Bacterial flagellum</keyword>
<evidence type="ECO:0000259" key="10">
    <source>
        <dbReference type="Pfam" id="PF22638"/>
    </source>
</evidence>
<feature type="domain" description="Flagellar basal-body/hook protein C-terminal" evidence="9">
    <location>
        <begin position="575"/>
        <end position="613"/>
    </location>
</feature>
<feature type="domain" description="Flagellar hook-associated protein FlgK helical" evidence="10">
    <location>
        <begin position="102"/>
        <end position="235"/>
    </location>
</feature>
<dbReference type="PRINTS" id="PR01005">
    <property type="entry name" value="FLGHOOKAP1"/>
</dbReference>
<keyword evidence="5" id="KW-0964">Secreted</keyword>
<evidence type="ECO:0000256" key="1">
    <source>
        <dbReference type="ARBA" id="ARBA00004365"/>
    </source>
</evidence>
<dbReference type="InterPro" id="IPR010930">
    <property type="entry name" value="Flg_bb/hook_C_dom"/>
</dbReference>
<dbReference type="EMBL" id="JBJHZY010000004">
    <property type="protein sequence ID" value="MFL0269676.1"/>
    <property type="molecule type" value="Genomic_DNA"/>
</dbReference>
<dbReference type="InterPro" id="IPR001444">
    <property type="entry name" value="Flag_bb_rod_N"/>
</dbReference>
<dbReference type="Pfam" id="PF06429">
    <property type="entry name" value="Flg_bbr_C"/>
    <property type="match status" value="1"/>
</dbReference>